<dbReference type="Pfam" id="PF25601">
    <property type="entry name" value="AAA_lid_14"/>
    <property type="match status" value="1"/>
</dbReference>
<feature type="domain" description="Response regulatory" evidence="8">
    <location>
        <begin position="3"/>
        <end position="122"/>
    </location>
</feature>
<dbReference type="PRINTS" id="PR01590">
    <property type="entry name" value="HTHFIS"/>
</dbReference>
<dbReference type="SUPFAM" id="SSF46689">
    <property type="entry name" value="Homeodomain-like"/>
    <property type="match status" value="1"/>
</dbReference>
<comment type="caution">
    <text evidence="9">The sequence shown here is derived from an EMBL/GenBank/DDBJ whole genome shotgun (WGS) entry which is preliminary data.</text>
</comment>
<dbReference type="SMART" id="SM00448">
    <property type="entry name" value="REC"/>
    <property type="match status" value="1"/>
</dbReference>
<evidence type="ECO:0000256" key="4">
    <source>
        <dbReference type="ARBA" id="ARBA00023015"/>
    </source>
</evidence>
<evidence type="ECO:0000256" key="3">
    <source>
        <dbReference type="ARBA" id="ARBA00023012"/>
    </source>
</evidence>
<dbReference type="InterPro" id="IPR027417">
    <property type="entry name" value="P-loop_NTPase"/>
</dbReference>
<evidence type="ECO:0000313" key="9">
    <source>
        <dbReference type="EMBL" id="OAJ66415.1"/>
    </source>
</evidence>
<dbReference type="GO" id="GO:0000160">
    <property type="term" value="P:phosphorelay signal transduction system"/>
    <property type="evidence" value="ECO:0007669"/>
    <property type="project" value="UniProtKB-KW"/>
</dbReference>
<dbReference type="PROSITE" id="PS50045">
    <property type="entry name" value="SIGMA54_INTERACT_4"/>
    <property type="match status" value="1"/>
</dbReference>
<dbReference type="Pfam" id="PF02954">
    <property type="entry name" value="HTH_8"/>
    <property type="match status" value="1"/>
</dbReference>
<keyword evidence="5" id="KW-0804">Transcription</keyword>
<dbReference type="Proteomes" id="UP000077786">
    <property type="component" value="Unassembled WGS sequence"/>
</dbReference>
<feature type="domain" description="Sigma-54 factor interaction" evidence="7">
    <location>
        <begin position="137"/>
        <end position="325"/>
    </location>
</feature>
<dbReference type="Gene3D" id="3.40.50.2300">
    <property type="match status" value="1"/>
</dbReference>
<dbReference type="RefSeq" id="WP_064275393.1">
    <property type="nucleotide sequence ID" value="NZ_LUTU01000016.1"/>
</dbReference>
<evidence type="ECO:0000256" key="6">
    <source>
        <dbReference type="PROSITE-ProRule" id="PRU00169"/>
    </source>
</evidence>
<dbReference type="PANTHER" id="PTHR32071">
    <property type="entry name" value="TRANSCRIPTIONAL REGULATORY PROTEIN"/>
    <property type="match status" value="1"/>
</dbReference>
<dbReference type="GO" id="GO:0043565">
    <property type="term" value="F:sequence-specific DNA binding"/>
    <property type="evidence" value="ECO:0007669"/>
    <property type="project" value="InterPro"/>
</dbReference>
<dbReference type="AlphaFoldDB" id="A0A1B6VGS4"/>
<dbReference type="Pfam" id="PF14532">
    <property type="entry name" value="Sigma54_activ_2"/>
    <property type="match status" value="1"/>
</dbReference>
<dbReference type="GO" id="GO:0006355">
    <property type="term" value="P:regulation of DNA-templated transcription"/>
    <property type="evidence" value="ECO:0007669"/>
    <property type="project" value="InterPro"/>
</dbReference>
<keyword evidence="4" id="KW-0805">Transcription regulation</keyword>
<dbReference type="Gene3D" id="3.40.50.300">
    <property type="entry name" value="P-loop containing nucleotide triphosphate hydrolases"/>
    <property type="match status" value="1"/>
</dbReference>
<protein>
    <submittedName>
        <fullName evidence="9">Transcriptional regulator</fullName>
    </submittedName>
</protein>
<organism evidence="9 10">
    <name type="scientific">Gluconobacter cerinus</name>
    <dbReference type="NCBI Taxonomy" id="38307"/>
    <lineage>
        <taxon>Bacteria</taxon>
        <taxon>Pseudomonadati</taxon>
        <taxon>Pseudomonadota</taxon>
        <taxon>Alphaproteobacteria</taxon>
        <taxon>Acetobacterales</taxon>
        <taxon>Acetobacteraceae</taxon>
        <taxon>Gluconobacter</taxon>
    </lineage>
</organism>
<keyword evidence="2" id="KW-0067">ATP-binding</keyword>
<proteinExistence type="predicted"/>
<evidence type="ECO:0000256" key="1">
    <source>
        <dbReference type="ARBA" id="ARBA00022741"/>
    </source>
</evidence>
<dbReference type="InterPro" id="IPR058031">
    <property type="entry name" value="AAA_lid_NorR"/>
</dbReference>
<keyword evidence="6" id="KW-0597">Phosphoprotein</keyword>
<dbReference type="Gene3D" id="1.10.10.60">
    <property type="entry name" value="Homeodomain-like"/>
    <property type="match status" value="1"/>
</dbReference>
<name>A0A1B6VGS4_9PROT</name>
<dbReference type="SUPFAM" id="SSF52172">
    <property type="entry name" value="CheY-like"/>
    <property type="match status" value="1"/>
</dbReference>
<evidence type="ECO:0000256" key="5">
    <source>
        <dbReference type="ARBA" id="ARBA00023163"/>
    </source>
</evidence>
<gene>
    <name evidence="9" type="ORF">A0123_02929</name>
</gene>
<dbReference type="GO" id="GO:0005524">
    <property type="term" value="F:ATP binding"/>
    <property type="evidence" value="ECO:0007669"/>
    <property type="project" value="UniProtKB-KW"/>
</dbReference>
<evidence type="ECO:0000259" key="8">
    <source>
        <dbReference type="PROSITE" id="PS50110"/>
    </source>
</evidence>
<evidence type="ECO:0000259" key="7">
    <source>
        <dbReference type="PROSITE" id="PS50045"/>
    </source>
</evidence>
<accession>A0A1B6VGS4</accession>
<dbReference type="OrthoDB" id="9154941at2"/>
<evidence type="ECO:0000313" key="10">
    <source>
        <dbReference type="Proteomes" id="UP000077786"/>
    </source>
</evidence>
<dbReference type="InterPro" id="IPR002078">
    <property type="entry name" value="Sigma_54_int"/>
</dbReference>
<dbReference type="InterPro" id="IPR002197">
    <property type="entry name" value="HTH_Fis"/>
</dbReference>
<dbReference type="PROSITE" id="PS50110">
    <property type="entry name" value="RESPONSE_REGULATORY"/>
    <property type="match status" value="1"/>
</dbReference>
<reference evidence="9 10" key="1">
    <citation type="submission" date="2016-03" db="EMBL/GenBank/DDBJ databases">
        <title>Draft genome sequence of Gluconobacter cerinus strain CECT 9110.</title>
        <authorList>
            <person name="Sainz F."/>
            <person name="Mas A."/>
            <person name="Torija M.J."/>
        </authorList>
    </citation>
    <scope>NUCLEOTIDE SEQUENCE [LARGE SCALE GENOMIC DNA]</scope>
    <source>
        <strain evidence="9 10">CECT 9110</strain>
    </source>
</reference>
<dbReference type="Pfam" id="PF00072">
    <property type="entry name" value="Response_reg"/>
    <property type="match status" value="1"/>
</dbReference>
<feature type="modified residue" description="4-aspartylphosphate" evidence="6">
    <location>
        <position position="52"/>
    </location>
</feature>
<dbReference type="Gene3D" id="1.10.8.60">
    <property type="match status" value="1"/>
</dbReference>
<dbReference type="InterPro" id="IPR009057">
    <property type="entry name" value="Homeodomain-like_sf"/>
</dbReference>
<dbReference type="EMBL" id="LUTU01000016">
    <property type="protein sequence ID" value="OAJ66415.1"/>
    <property type="molecule type" value="Genomic_DNA"/>
</dbReference>
<keyword evidence="1" id="KW-0547">Nucleotide-binding</keyword>
<evidence type="ECO:0000256" key="2">
    <source>
        <dbReference type="ARBA" id="ARBA00022840"/>
    </source>
</evidence>
<sequence>MPRLLFVDDDRDVQIAARLLFRRNGIEMLSAYGAEEALTQLASFPVDLVLLDLNYRKGESSGAEGLALLRDILVLRQDLPVIVVTGHSGVTIAVAAMRAGAADFVMKPWNNERLLALVGTTLKGRRGDQAAETDPVMIVASEKLRRIVTEADRLAVTRAPLVITGPPGVGKMLLARRIHALSQESNPAVTIRAEDCEELPEEGGTWIFRNFEALSAPMQRHLADRLDEPTPPRVIALSSVDHTGLEATLDPRLMLHLGMIILPLSPLHERPEDILALSGHFLRYFSVRHGLTEPVIDEERRQLLCGEAWPQNVRSLRATVERAVLTGTWSWTSSDGQGGASKSMPTLRDTERSLIEATLRKHGFNVTQAARELGLTRPALYRRMARYGL</sequence>
<dbReference type="PATRIC" id="fig|38307.3.peg.3060"/>
<dbReference type="CDD" id="cd00156">
    <property type="entry name" value="REC"/>
    <property type="match status" value="1"/>
</dbReference>
<dbReference type="InterPro" id="IPR011006">
    <property type="entry name" value="CheY-like_superfamily"/>
</dbReference>
<dbReference type="InterPro" id="IPR001789">
    <property type="entry name" value="Sig_transdc_resp-reg_receiver"/>
</dbReference>
<keyword evidence="3" id="KW-0902">Two-component regulatory system</keyword>
<dbReference type="SUPFAM" id="SSF52540">
    <property type="entry name" value="P-loop containing nucleoside triphosphate hydrolases"/>
    <property type="match status" value="1"/>
</dbReference>